<comment type="caution">
    <text evidence="3">The sequence shown here is derived from an EMBL/GenBank/DDBJ whole genome shotgun (WGS) entry which is preliminary data.</text>
</comment>
<dbReference type="AlphaFoldDB" id="A0AAN4ZA93"/>
<dbReference type="Proteomes" id="UP001328107">
    <property type="component" value="Unassembled WGS sequence"/>
</dbReference>
<name>A0AAN4ZA93_9BILA</name>
<feature type="transmembrane region" description="Helical" evidence="2">
    <location>
        <begin position="6"/>
        <end position="29"/>
    </location>
</feature>
<organism evidence="3 4">
    <name type="scientific">Pristionchus mayeri</name>
    <dbReference type="NCBI Taxonomy" id="1317129"/>
    <lineage>
        <taxon>Eukaryota</taxon>
        <taxon>Metazoa</taxon>
        <taxon>Ecdysozoa</taxon>
        <taxon>Nematoda</taxon>
        <taxon>Chromadorea</taxon>
        <taxon>Rhabditida</taxon>
        <taxon>Rhabditina</taxon>
        <taxon>Diplogasteromorpha</taxon>
        <taxon>Diplogasteroidea</taxon>
        <taxon>Neodiplogasteridae</taxon>
        <taxon>Pristionchus</taxon>
    </lineage>
</organism>
<evidence type="ECO:0000313" key="4">
    <source>
        <dbReference type="Proteomes" id="UP001328107"/>
    </source>
</evidence>
<reference evidence="4" key="1">
    <citation type="submission" date="2022-10" db="EMBL/GenBank/DDBJ databases">
        <title>Genome assembly of Pristionchus species.</title>
        <authorList>
            <person name="Yoshida K."/>
            <person name="Sommer R.J."/>
        </authorList>
    </citation>
    <scope>NUCLEOTIDE SEQUENCE [LARGE SCALE GENOMIC DNA]</scope>
    <source>
        <strain evidence="4">RS5460</strain>
    </source>
</reference>
<evidence type="ECO:0000256" key="2">
    <source>
        <dbReference type="SAM" id="Phobius"/>
    </source>
</evidence>
<dbReference type="EMBL" id="BTRK01000001">
    <property type="protein sequence ID" value="GMR34090.1"/>
    <property type="molecule type" value="Genomic_DNA"/>
</dbReference>
<feature type="non-terminal residue" evidence="3">
    <location>
        <position position="1"/>
    </location>
</feature>
<evidence type="ECO:0000256" key="1">
    <source>
        <dbReference type="SAM" id="MobiDB-lite"/>
    </source>
</evidence>
<sequence length="114" mass="12220">SPRETSSSFCTTMIATRIFVVLLIAVAIVEVAPSLDSIEGTGFGFDGKREAGQPSKRQADGTGFYKREMAKRVAPALDDLDGKGIGGFEGKREAGQPSKRQADGTGFYKREMAK</sequence>
<keyword evidence="2" id="KW-1133">Transmembrane helix</keyword>
<feature type="non-terminal residue" evidence="3">
    <location>
        <position position="114"/>
    </location>
</feature>
<keyword evidence="4" id="KW-1185">Reference proteome</keyword>
<accession>A0AAN4ZA93</accession>
<evidence type="ECO:0000313" key="3">
    <source>
        <dbReference type="EMBL" id="GMR34090.1"/>
    </source>
</evidence>
<gene>
    <name evidence="3" type="ORF">PMAYCL1PPCAC_04285</name>
</gene>
<feature type="region of interest" description="Disordered" evidence="1">
    <location>
        <begin position="42"/>
        <end position="61"/>
    </location>
</feature>
<protein>
    <submittedName>
        <fullName evidence="3">Uncharacterized protein</fullName>
    </submittedName>
</protein>
<keyword evidence="2" id="KW-0472">Membrane</keyword>
<keyword evidence="2" id="KW-0812">Transmembrane</keyword>
<proteinExistence type="predicted"/>
<feature type="region of interest" description="Disordered" evidence="1">
    <location>
        <begin position="85"/>
        <end position="114"/>
    </location>
</feature>